<dbReference type="OrthoDB" id="9799495at2"/>
<dbReference type="InterPro" id="IPR025234">
    <property type="entry name" value="YjzH-like"/>
</dbReference>
<protein>
    <submittedName>
        <fullName evidence="1">DUF4177 domain-containing protein</fullName>
    </submittedName>
</protein>
<comment type="caution">
    <text evidence="1">The sequence shown here is derived from an EMBL/GenBank/DDBJ whole genome shotgun (WGS) entry which is preliminary data.</text>
</comment>
<dbReference type="AlphaFoldDB" id="A0A3N5Z7T8"/>
<gene>
    <name evidence="1" type="ORF">DRW07_16520</name>
</gene>
<reference evidence="1 2" key="1">
    <citation type="submission" date="2018-11" db="EMBL/GenBank/DDBJ databases">
        <authorList>
            <person name="Ye M.-Q."/>
            <person name="Du Z.-J."/>
        </authorList>
    </citation>
    <scope>NUCLEOTIDE SEQUENCE [LARGE SCALE GENOMIC DNA]</scope>
    <source>
        <strain evidence="1 2">U0105</strain>
    </source>
</reference>
<dbReference type="Proteomes" id="UP000275281">
    <property type="component" value="Unassembled WGS sequence"/>
</dbReference>
<keyword evidence="2" id="KW-1185">Reference proteome</keyword>
<evidence type="ECO:0000313" key="2">
    <source>
        <dbReference type="Proteomes" id="UP000275281"/>
    </source>
</evidence>
<name>A0A3N5Z7T8_9ALTE</name>
<dbReference type="EMBL" id="RPOK01000006">
    <property type="protein sequence ID" value="RPJ64928.1"/>
    <property type="molecule type" value="Genomic_DNA"/>
</dbReference>
<dbReference type="Pfam" id="PF13783">
    <property type="entry name" value="DUF4177"/>
    <property type="match status" value="1"/>
</dbReference>
<accession>A0A3N5Z7T8</accession>
<proteinExistence type="predicted"/>
<dbReference type="RefSeq" id="WP_124029057.1">
    <property type="nucleotide sequence ID" value="NZ_JBHRSN010000013.1"/>
</dbReference>
<sequence length="75" mass="8346">MWEYRIIDSAKAEKSGFLKGVTIESAEEYLNQLGAEGWEVIDLDFQMDPTMPGGPTHFHGVAKRQKKISGSSIFA</sequence>
<evidence type="ECO:0000313" key="1">
    <source>
        <dbReference type="EMBL" id="RPJ64928.1"/>
    </source>
</evidence>
<organism evidence="1 2">
    <name type="scientific">Alteromonas sediminis</name>
    <dbReference type="NCBI Taxonomy" id="2259342"/>
    <lineage>
        <taxon>Bacteria</taxon>
        <taxon>Pseudomonadati</taxon>
        <taxon>Pseudomonadota</taxon>
        <taxon>Gammaproteobacteria</taxon>
        <taxon>Alteromonadales</taxon>
        <taxon>Alteromonadaceae</taxon>
        <taxon>Alteromonas/Salinimonas group</taxon>
        <taxon>Alteromonas</taxon>
    </lineage>
</organism>